<dbReference type="Gene3D" id="1.20.1530.10">
    <property type="entry name" value="Na+/H+ antiporter like domain"/>
    <property type="match status" value="1"/>
</dbReference>
<dbReference type="STRING" id="551991.SAMN05192529_13714"/>
<dbReference type="InterPro" id="IPR004670">
    <property type="entry name" value="NhaA"/>
</dbReference>
<dbReference type="GO" id="GO:0005886">
    <property type="term" value="C:plasma membrane"/>
    <property type="evidence" value="ECO:0007669"/>
    <property type="project" value="UniProtKB-SubCell"/>
</dbReference>
<dbReference type="GO" id="GO:0015385">
    <property type="term" value="F:sodium:proton antiporter activity"/>
    <property type="evidence" value="ECO:0007669"/>
    <property type="project" value="TreeGrafter"/>
</dbReference>
<feature type="compositionally biased region" description="Basic and acidic residues" evidence="6">
    <location>
        <begin position="129"/>
        <end position="139"/>
    </location>
</feature>
<keyword evidence="4 7" id="KW-1133">Transmembrane helix</keyword>
<feature type="transmembrane region" description="Helical" evidence="7">
    <location>
        <begin position="68"/>
        <end position="92"/>
    </location>
</feature>
<evidence type="ECO:0000256" key="7">
    <source>
        <dbReference type="SAM" id="Phobius"/>
    </source>
</evidence>
<evidence type="ECO:0000313" key="9">
    <source>
        <dbReference type="Proteomes" id="UP000199041"/>
    </source>
</evidence>
<feature type="transmembrane region" description="Helical" evidence="7">
    <location>
        <begin position="98"/>
        <end position="115"/>
    </location>
</feature>
<keyword evidence="2" id="KW-1003">Cell membrane</keyword>
<dbReference type="InterPro" id="IPR023171">
    <property type="entry name" value="Na/H_antiporter_dom_sf"/>
</dbReference>
<dbReference type="PANTHER" id="PTHR30341">
    <property type="entry name" value="SODIUM ION/PROTON ANTIPORTER NHAA-RELATED"/>
    <property type="match status" value="1"/>
</dbReference>
<accession>A0A1H4CUV0</accession>
<keyword evidence="5 7" id="KW-0472">Membrane</keyword>
<protein>
    <submittedName>
        <fullName evidence="8">Na+:H+ antiporter, NhaA family</fullName>
    </submittedName>
</protein>
<dbReference type="Pfam" id="PF06965">
    <property type="entry name" value="Na_H_antiport_1"/>
    <property type="match status" value="1"/>
</dbReference>
<evidence type="ECO:0000256" key="1">
    <source>
        <dbReference type="ARBA" id="ARBA00004429"/>
    </source>
</evidence>
<dbReference type="GO" id="GO:0006885">
    <property type="term" value="P:regulation of pH"/>
    <property type="evidence" value="ECO:0007669"/>
    <property type="project" value="InterPro"/>
</dbReference>
<dbReference type="PANTHER" id="PTHR30341:SF0">
    <property type="entry name" value="NA(+)_H(+) ANTIPORTER NHAA"/>
    <property type="match status" value="1"/>
</dbReference>
<dbReference type="AlphaFoldDB" id="A0A1H4CUV0"/>
<evidence type="ECO:0000256" key="3">
    <source>
        <dbReference type="ARBA" id="ARBA00022692"/>
    </source>
</evidence>
<sequence length="149" mass="15529">MPLFALANMAISLNGSLGTGLSSTLSLGIIAGLVLGKPLGIFLFSFLAHKTRIASLPSGTSYKQLFGVGMLGGIGFTMSIFTATLAYAVTAYQTNAKIAIMTGSVLSALAGLYFLKRIFSGSPAVAGHTEKEKQKRVQQDRIGSLPEIA</sequence>
<reference evidence="8 9" key="1">
    <citation type="submission" date="2016-10" db="EMBL/GenBank/DDBJ databases">
        <authorList>
            <person name="de Groot N.N."/>
        </authorList>
    </citation>
    <scope>NUCLEOTIDE SEQUENCE [LARGE SCALE GENOMIC DNA]</scope>
    <source>
        <strain evidence="8 9">Vu-144</strain>
    </source>
</reference>
<dbReference type="Proteomes" id="UP000199041">
    <property type="component" value="Unassembled WGS sequence"/>
</dbReference>
<keyword evidence="9" id="KW-1185">Reference proteome</keyword>
<proteinExistence type="predicted"/>
<comment type="subcellular location">
    <subcellularLocation>
        <location evidence="1">Cell inner membrane</location>
        <topology evidence="1">Multi-pass membrane protein</topology>
    </subcellularLocation>
</comment>
<feature type="transmembrane region" description="Helical" evidence="7">
    <location>
        <begin position="28"/>
        <end position="47"/>
    </location>
</feature>
<evidence type="ECO:0000313" key="8">
    <source>
        <dbReference type="EMBL" id="SEA64145.1"/>
    </source>
</evidence>
<feature type="region of interest" description="Disordered" evidence="6">
    <location>
        <begin position="129"/>
        <end position="149"/>
    </location>
</feature>
<gene>
    <name evidence="8" type="ORF">SAMN05192529_13714</name>
</gene>
<evidence type="ECO:0000256" key="2">
    <source>
        <dbReference type="ARBA" id="ARBA00022475"/>
    </source>
</evidence>
<evidence type="ECO:0000256" key="5">
    <source>
        <dbReference type="ARBA" id="ARBA00023136"/>
    </source>
</evidence>
<keyword evidence="3 7" id="KW-0812">Transmembrane</keyword>
<name>A0A1H4CUV0_9BACT</name>
<dbReference type="EMBL" id="FNQY01000037">
    <property type="protein sequence ID" value="SEA64145.1"/>
    <property type="molecule type" value="Genomic_DNA"/>
</dbReference>
<evidence type="ECO:0000256" key="6">
    <source>
        <dbReference type="SAM" id="MobiDB-lite"/>
    </source>
</evidence>
<evidence type="ECO:0000256" key="4">
    <source>
        <dbReference type="ARBA" id="ARBA00022989"/>
    </source>
</evidence>
<organism evidence="8 9">
    <name type="scientific">Arachidicoccus rhizosphaerae</name>
    <dbReference type="NCBI Taxonomy" id="551991"/>
    <lineage>
        <taxon>Bacteria</taxon>
        <taxon>Pseudomonadati</taxon>
        <taxon>Bacteroidota</taxon>
        <taxon>Chitinophagia</taxon>
        <taxon>Chitinophagales</taxon>
        <taxon>Chitinophagaceae</taxon>
        <taxon>Arachidicoccus</taxon>
    </lineage>
</organism>